<protein>
    <submittedName>
        <fullName evidence="1">Uncharacterized protein</fullName>
    </submittedName>
</protein>
<dbReference type="RefSeq" id="WP_076449810.1">
    <property type="nucleotide sequence ID" value="NZ_FTOQ01000014.1"/>
</dbReference>
<accession>A0A1N7P9Z1</accession>
<name>A0A1N7P9Z1_9RHOB</name>
<sequence>MSDPYRALKQSLVATLRRSAGIGGPGARAVLKTAPAQAMAAAPEEFLPVDTSGVGEFPWEWNSFGTFSAETWHFLNTLAARTSDDVIALSAGLTTRYFNLISATAYLWTDQDRAELEQHLTAAAQARSQLVTSYQSLFAPISPTDKAAAAAALGRGPLSNVDYVVEYRIAYEWSGRQAQGLPPLDAAGIRAAWLDSLFAQAPASAPPALLPPLRAALKHEADWAARIDALWNTSHSIRKAAGNTHAPDPGNESGMYTVDRSGVNAVRHSFSVAPSVNAIRADLSAANVLEMSFSAQSAPGGTALVAAPGAAPSHVPASVVALTDAQGAERSLFSHDGAGDKAEIRVQYHGPAEITLDLAPFEADRATGWFFDTPIRQAAANHAQGLPAGYQFQVPVGPVAGTAFGFLKSLLVCREVTLRVVYPDGDLHRLSQSVPTGAGVSATLLGQMRVTDQAQRPVTARVEPDPGTGAPSLVLNAGAQGQPGTPGPLAHVIGARIARPFAEAAPVLSQRLQTPRLFATAQARVAPQAAAPAAMPLPKSQPRPADPLVAAYENVFGTIPAAQLSRPGPAAKRDFILTEVLGAEWSGRRRAGRPPLSLAEMREAANLRSLFPDMPLEGAALLTELHDDLARGG</sequence>
<organism evidence="1 2">
    <name type="scientific">Roseivivax lentus</name>
    <dbReference type="NCBI Taxonomy" id="633194"/>
    <lineage>
        <taxon>Bacteria</taxon>
        <taxon>Pseudomonadati</taxon>
        <taxon>Pseudomonadota</taxon>
        <taxon>Alphaproteobacteria</taxon>
        <taxon>Rhodobacterales</taxon>
        <taxon>Roseobacteraceae</taxon>
        <taxon>Roseivivax</taxon>
    </lineage>
</organism>
<gene>
    <name evidence="1" type="ORF">SAMN05421759_1142</name>
</gene>
<evidence type="ECO:0000313" key="2">
    <source>
        <dbReference type="Proteomes" id="UP000186684"/>
    </source>
</evidence>
<proteinExistence type="predicted"/>
<dbReference type="AlphaFoldDB" id="A0A1N7P9Z1"/>
<keyword evidence="2" id="KW-1185">Reference proteome</keyword>
<reference evidence="2" key="1">
    <citation type="submission" date="2017-01" db="EMBL/GenBank/DDBJ databases">
        <authorList>
            <person name="Varghese N."/>
            <person name="Submissions S."/>
        </authorList>
    </citation>
    <scope>NUCLEOTIDE SEQUENCE [LARGE SCALE GENOMIC DNA]</scope>
    <source>
        <strain evidence="2">DSM 29430</strain>
    </source>
</reference>
<dbReference type="Proteomes" id="UP000186684">
    <property type="component" value="Unassembled WGS sequence"/>
</dbReference>
<dbReference type="OrthoDB" id="7820707at2"/>
<dbReference type="EMBL" id="FTOQ01000014">
    <property type="protein sequence ID" value="SIT07368.1"/>
    <property type="molecule type" value="Genomic_DNA"/>
</dbReference>
<evidence type="ECO:0000313" key="1">
    <source>
        <dbReference type="EMBL" id="SIT07368.1"/>
    </source>
</evidence>